<gene>
    <name evidence="6" type="ORF">HUK84_21860</name>
</gene>
<dbReference type="GO" id="GO:0031071">
    <property type="term" value="F:cysteine desulfurase activity"/>
    <property type="evidence" value="ECO:0007669"/>
    <property type="project" value="UniProtKB-EC"/>
</dbReference>
<dbReference type="AlphaFoldDB" id="A0A7Y7M991"/>
<keyword evidence="3" id="KW-0663">Pyridoxal phosphate</keyword>
<comment type="cofactor">
    <cofactor evidence="1">
        <name>pyridoxal 5'-phosphate</name>
        <dbReference type="ChEBI" id="CHEBI:597326"/>
    </cofactor>
</comment>
<evidence type="ECO:0000256" key="2">
    <source>
        <dbReference type="ARBA" id="ARBA00006490"/>
    </source>
</evidence>
<dbReference type="Gene3D" id="3.40.640.10">
    <property type="entry name" value="Type I PLP-dependent aspartate aminotransferase-like (Major domain)"/>
    <property type="match status" value="1"/>
</dbReference>
<comment type="similarity">
    <text evidence="2">Belongs to the class-V pyridoxal-phosphate-dependent aminotransferase family. NifS/IscS subfamily.</text>
</comment>
<accession>A0A7Y7M991</accession>
<dbReference type="InterPro" id="IPR015424">
    <property type="entry name" value="PyrdxlP-dep_Trfase"/>
</dbReference>
<evidence type="ECO:0000256" key="3">
    <source>
        <dbReference type="ARBA" id="ARBA00022898"/>
    </source>
</evidence>
<proteinExistence type="inferred from homology"/>
<protein>
    <submittedName>
        <fullName evidence="6">Aminotransferase class V-fold PLP-dependent enzyme</fullName>
    </submittedName>
</protein>
<reference evidence="6 7" key="1">
    <citation type="submission" date="2020-06" db="EMBL/GenBank/DDBJ databases">
        <title>Description of novel acetic acid bacteria.</title>
        <authorList>
            <person name="Sombolestani A."/>
        </authorList>
    </citation>
    <scope>NUCLEOTIDE SEQUENCE [LARGE SCALE GENOMIC DNA]</scope>
    <source>
        <strain evidence="6 7">LMG 31431</strain>
    </source>
</reference>
<feature type="domain" description="Aminotransferase class V" evidence="5">
    <location>
        <begin position="5"/>
        <end position="133"/>
    </location>
</feature>
<dbReference type="InterPro" id="IPR000192">
    <property type="entry name" value="Aminotrans_V_dom"/>
</dbReference>
<dbReference type="GO" id="GO:0008483">
    <property type="term" value="F:transaminase activity"/>
    <property type="evidence" value="ECO:0007669"/>
    <property type="project" value="UniProtKB-KW"/>
</dbReference>
<keyword evidence="6" id="KW-0808">Transferase</keyword>
<organism evidence="6 7">
    <name type="scientific">Nguyenibacter vanlangensis</name>
    <dbReference type="NCBI Taxonomy" id="1216886"/>
    <lineage>
        <taxon>Bacteria</taxon>
        <taxon>Pseudomonadati</taxon>
        <taxon>Pseudomonadota</taxon>
        <taxon>Alphaproteobacteria</taxon>
        <taxon>Acetobacterales</taxon>
        <taxon>Acetobacteraceae</taxon>
        <taxon>Nguyenibacter</taxon>
    </lineage>
</organism>
<comment type="catalytic activity">
    <reaction evidence="4">
        <text>(sulfur carrier)-H + L-cysteine = (sulfur carrier)-SH + L-alanine</text>
        <dbReference type="Rhea" id="RHEA:43892"/>
        <dbReference type="Rhea" id="RHEA-COMP:14737"/>
        <dbReference type="Rhea" id="RHEA-COMP:14739"/>
        <dbReference type="ChEBI" id="CHEBI:29917"/>
        <dbReference type="ChEBI" id="CHEBI:35235"/>
        <dbReference type="ChEBI" id="CHEBI:57972"/>
        <dbReference type="ChEBI" id="CHEBI:64428"/>
        <dbReference type="EC" id="2.8.1.7"/>
    </reaction>
</comment>
<dbReference type="Gene3D" id="3.90.1150.10">
    <property type="entry name" value="Aspartate Aminotransferase, domain 1"/>
    <property type="match status" value="1"/>
</dbReference>
<comment type="caution">
    <text evidence="6">The sequence shown here is derived from an EMBL/GenBank/DDBJ whole genome shotgun (WGS) entry which is preliminary data.</text>
</comment>
<dbReference type="InterPro" id="IPR015421">
    <property type="entry name" value="PyrdxlP-dep_Trfase_major"/>
</dbReference>
<evidence type="ECO:0000256" key="1">
    <source>
        <dbReference type="ARBA" id="ARBA00001933"/>
    </source>
</evidence>
<name>A0A7Y7M991_9PROT</name>
<evidence type="ECO:0000256" key="4">
    <source>
        <dbReference type="ARBA" id="ARBA00050776"/>
    </source>
</evidence>
<dbReference type="SUPFAM" id="SSF53383">
    <property type="entry name" value="PLP-dependent transferases"/>
    <property type="match status" value="1"/>
</dbReference>
<dbReference type="Proteomes" id="UP000534870">
    <property type="component" value="Unassembled WGS sequence"/>
</dbReference>
<dbReference type="Pfam" id="PF00266">
    <property type="entry name" value="Aminotran_5"/>
    <property type="match status" value="1"/>
</dbReference>
<dbReference type="InterPro" id="IPR015422">
    <property type="entry name" value="PyrdxlP-dep_Trfase_small"/>
</dbReference>
<keyword evidence="6" id="KW-0032">Aminotransferase</keyword>
<dbReference type="PANTHER" id="PTHR11601">
    <property type="entry name" value="CYSTEINE DESULFURYLASE FAMILY MEMBER"/>
    <property type="match status" value="1"/>
</dbReference>
<evidence type="ECO:0000313" key="7">
    <source>
        <dbReference type="Proteomes" id="UP000534870"/>
    </source>
</evidence>
<dbReference type="EMBL" id="JABXXP010001159">
    <property type="protein sequence ID" value="NVN13751.1"/>
    <property type="molecule type" value="Genomic_DNA"/>
</dbReference>
<sequence length="135" mass="14361">MGPLYLDYQATTPCDPAVMAAMMPWFAESFGNPHSADHVLGRRAHDAVEAARDMVAALLGADSREVVFTSGATEANNIAIKGAVRFLAARGDARRRVVTVATEHKCVLESVRDLADEGFEPVILPVGADGRLDPG</sequence>
<evidence type="ECO:0000313" key="6">
    <source>
        <dbReference type="EMBL" id="NVN13751.1"/>
    </source>
</evidence>
<feature type="non-terminal residue" evidence="6">
    <location>
        <position position="135"/>
    </location>
</feature>
<dbReference type="PANTHER" id="PTHR11601:SF34">
    <property type="entry name" value="CYSTEINE DESULFURASE"/>
    <property type="match status" value="1"/>
</dbReference>
<evidence type="ECO:0000259" key="5">
    <source>
        <dbReference type="Pfam" id="PF00266"/>
    </source>
</evidence>